<dbReference type="InterPro" id="IPR046886">
    <property type="entry name" value="RsmE_MTase_dom"/>
</dbReference>
<proteinExistence type="inferred from homology"/>
<evidence type="ECO:0000256" key="3">
    <source>
        <dbReference type="ARBA" id="ARBA00022490"/>
    </source>
</evidence>
<name>A0A2K9NM60_BACTC</name>
<protein>
    <recommendedName>
        <fullName evidence="10">Ribosomal RNA small subunit methyltransferase E</fullName>
        <ecNumber evidence="10">2.1.1.193</ecNumber>
    </recommendedName>
</protein>
<dbReference type="InterPro" id="IPR029028">
    <property type="entry name" value="Alpha/beta_knot_MTases"/>
</dbReference>
<keyword evidence="3 10" id="KW-0963">Cytoplasm</keyword>
<sequence length="232" mass="25449">MRAVFHSFDNVSDDEAIIVTGDAAHHLNVVRLRANEDLLLLNGKGSILTTKVLSVAKNTIEIKVVKSETFTPKHQLSLAVAMPKKDAFEDILKMAVELGINEIYPLVSEYSQYEYAPSERVQRILESALIQSNNPFFPVIHEQRELGAFLKEHQETIVFFNSRPAGAKKEQMQGPKKTILIGPEGGFSPEEVTAIGAYNSVLEIHLATPILRAPTAVASSVGYLLAAQSGPK</sequence>
<dbReference type="NCBIfam" id="TIGR00046">
    <property type="entry name" value="RsmE family RNA methyltransferase"/>
    <property type="match status" value="1"/>
</dbReference>
<dbReference type="CDD" id="cd18084">
    <property type="entry name" value="RsmE-like"/>
    <property type="match status" value="1"/>
</dbReference>
<dbReference type="InterPro" id="IPR029026">
    <property type="entry name" value="tRNA_m1G_MTases_N"/>
</dbReference>
<dbReference type="EMBL" id="CP025704">
    <property type="protein sequence ID" value="AUN96596.1"/>
    <property type="molecule type" value="Genomic_DNA"/>
</dbReference>
<evidence type="ECO:0000313" key="14">
    <source>
        <dbReference type="Proteomes" id="UP000235584"/>
    </source>
</evidence>
<comment type="catalytic activity">
    <reaction evidence="9 10">
        <text>uridine(1498) in 16S rRNA + S-adenosyl-L-methionine = N(3)-methyluridine(1498) in 16S rRNA + S-adenosyl-L-homocysteine + H(+)</text>
        <dbReference type="Rhea" id="RHEA:42920"/>
        <dbReference type="Rhea" id="RHEA-COMP:10283"/>
        <dbReference type="Rhea" id="RHEA-COMP:10284"/>
        <dbReference type="ChEBI" id="CHEBI:15378"/>
        <dbReference type="ChEBI" id="CHEBI:57856"/>
        <dbReference type="ChEBI" id="CHEBI:59789"/>
        <dbReference type="ChEBI" id="CHEBI:65315"/>
        <dbReference type="ChEBI" id="CHEBI:74502"/>
        <dbReference type="EC" id="2.1.1.193"/>
    </reaction>
</comment>
<dbReference type="Proteomes" id="UP000235584">
    <property type="component" value="Chromosome"/>
</dbReference>
<keyword evidence="14" id="KW-1185">Reference proteome</keyword>
<dbReference type="GO" id="GO:0005737">
    <property type="term" value="C:cytoplasm"/>
    <property type="evidence" value="ECO:0007669"/>
    <property type="project" value="UniProtKB-SubCell"/>
</dbReference>
<evidence type="ECO:0000256" key="10">
    <source>
        <dbReference type="PIRNR" id="PIRNR015601"/>
    </source>
</evidence>
<feature type="domain" description="Ribosomal RNA small subunit methyltransferase E PUA-like" evidence="12">
    <location>
        <begin position="19"/>
        <end position="64"/>
    </location>
</feature>
<evidence type="ECO:0000256" key="9">
    <source>
        <dbReference type="ARBA" id="ARBA00047944"/>
    </source>
</evidence>
<dbReference type="Pfam" id="PF20260">
    <property type="entry name" value="PUA_4"/>
    <property type="match status" value="1"/>
</dbReference>
<evidence type="ECO:0000256" key="6">
    <source>
        <dbReference type="ARBA" id="ARBA00022679"/>
    </source>
</evidence>
<keyword evidence="5 10" id="KW-0489">Methyltransferase</keyword>
<dbReference type="EC" id="2.1.1.193" evidence="10"/>
<dbReference type="SUPFAM" id="SSF75217">
    <property type="entry name" value="alpha/beta knot"/>
    <property type="match status" value="1"/>
</dbReference>
<comment type="subcellular location">
    <subcellularLocation>
        <location evidence="1 10">Cytoplasm</location>
    </subcellularLocation>
</comment>
<evidence type="ECO:0000256" key="5">
    <source>
        <dbReference type="ARBA" id="ARBA00022603"/>
    </source>
</evidence>
<dbReference type="Gene3D" id="3.40.1280.10">
    <property type="match status" value="1"/>
</dbReference>
<dbReference type="InterPro" id="IPR015947">
    <property type="entry name" value="PUA-like_sf"/>
</dbReference>
<evidence type="ECO:0000313" key="13">
    <source>
        <dbReference type="EMBL" id="AUN96596.1"/>
    </source>
</evidence>
<keyword evidence="4 10" id="KW-0698">rRNA processing</keyword>
<dbReference type="InterPro" id="IPR006700">
    <property type="entry name" value="RsmE"/>
</dbReference>
<dbReference type="AlphaFoldDB" id="A0A2K9NM60"/>
<dbReference type="InterPro" id="IPR046887">
    <property type="entry name" value="RsmE_PUA-like"/>
</dbReference>
<gene>
    <name evidence="13" type="ORF">C0V70_00440</name>
</gene>
<comment type="similarity">
    <text evidence="2 10">Belongs to the RNA methyltransferase RsmE family.</text>
</comment>
<evidence type="ECO:0000259" key="12">
    <source>
        <dbReference type="Pfam" id="PF20260"/>
    </source>
</evidence>
<dbReference type="PANTHER" id="PTHR30027:SF3">
    <property type="entry name" value="16S RRNA (URACIL(1498)-N(3))-METHYLTRANSFERASE"/>
    <property type="match status" value="1"/>
</dbReference>
<dbReference type="GO" id="GO:0070475">
    <property type="term" value="P:rRNA base methylation"/>
    <property type="evidence" value="ECO:0007669"/>
    <property type="project" value="TreeGrafter"/>
</dbReference>
<dbReference type="GO" id="GO:0070042">
    <property type="term" value="F:rRNA (uridine-N3-)-methyltransferase activity"/>
    <property type="evidence" value="ECO:0007669"/>
    <property type="project" value="TreeGrafter"/>
</dbReference>
<evidence type="ECO:0000256" key="2">
    <source>
        <dbReference type="ARBA" id="ARBA00005528"/>
    </source>
</evidence>
<keyword evidence="6 10" id="KW-0808">Transferase</keyword>
<organism evidence="13 14">
    <name type="scientific">Bacteriovorax stolpii</name>
    <name type="common">Bdellovibrio stolpii</name>
    <dbReference type="NCBI Taxonomy" id="960"/>
    <lineage>
        <taxon>Bacteria</taxon>
        <taxon>Pseudomonadati</taxon>
        <taxon>Bdellovibrionota</taxon>
        <taxon>Bacteriovoracia</taxon>
        <taxon>Bacteriovoracales</taxon>
        <taxon>Bacteriovoracaceae</taxon>
        <taxon>Bacteriovorax</taxon>
    </lineage>
</organism>
<evidence type="ECO:0000256" key="4">
    <source>
        <dbReference type="ARBA" id="ARBA00022552"/>
    </source>
</evidence>
<evidence type="ECO:0000259" key="11">
    <source>
        <dbReference type="Pfam" id="PF04452"/>
    </source>
</evidence>
<evidence type="ECO:0000256" key="8">
    <source>
        <dbReference type="ARBA" id="ARBA00025699"/>
    </source>
</evidence>
<reference evidence="13 14" key="1">
    <citation type="submission" date="2018-01" db="EMBL/GenBank/DDBJ databases">
        <title>Complete genome sequence of Bacteriovorax stolpii DSM12778.</title>
        <authorList>
            <person name="Tang B."/>
            <person name="Chang J."/>
        </authorList>
    </citation>
    <scope>NUCLEOTIDE SEQUENCE [LARGE SCALE GENOMIC DNA]</scope>
    <source>
        <strain evidence="13 14">DSM 12778</strain>
    </source>
</reference>
<feature type="domain" description="Ribosomal RNA small subunit methyltransferase E methyltransferase" evidence="11">
    <location>
        <begin position="75"/>
        <end position="222"/>
    </location>
</feature>
<dbReference type="Pfam" id="PF04452">
    <property type="entry name" value="Methyltrans_RNA"/>
    <property type="match status" value="1"/>
</dbReference>
<dbReference type="OrthoDB" id="9815641at2"/>
<dbReference type="RefSeq" id="WP_102241891.1">
    <property type="nucleotide sequence ID" value="NZ_CP025704.1"/>
</dbReference>
<comment type="function">
    <text evidence="8 10">Specifically methylates the N3 position of the uracil ring of uridine 1498 (m3U1498) in 16S rRNA. Acts on the fully assembled 30S ribosomal subunit.</text>
</comment>
<accession>A0A2K9NM60</accession>
<evidence type="ECO:0000256" key="1">
    <source>
        <dbReference type="ARBA" id="ARBA00004496"/>
    </source>
</evidence>
<dbReference type="PANTHER" id="PTHR30027">
    <property type="entry name" value="RIBOSOMAL RNA SMALL SUBUNIT METHYLTRANSFERASE E"/>
    <property type="match status" value="1"/>
</dbReference>
<evidence type="ECO:0000256" key="7">
    <source>
        <dbReference type="ARBA" id="ARBA00022691"/>
    </source>
</evidence>
<keyword evidence="7 10" id="KW-0949">S-adenosyl-L-methionine</keyword>
<dbReference type="PIRSF" id="PIRSF015601">
    <property type="entry name" value="MTase_slr0722"/>
    <property type="match status" value="1"/>
</dbReference>
<dbReference type="SUPFAM" id="SSF88697">
    <property type="entry name" value="PUA domain-like"/>
    <property type="match status" value="1"/>
</dbReference>
<dbReference type="KEGG" id="bsto:C0V70_00440"/>